<proteinExistence type="predicted"/>
<reference evidence="2" key="1">
    <citation type="journal article" date="2006" name="Science">
        <title>Ancient noncoding elements conserved in the human genome.</title>
        <authorList>
            <person name="Venkatesh B."/>
            <person name="Kirkness E.F."/>
            <person name="Loh Y.H."/>
            <person name="Halpern A.L."/>
            <person name="Lee A.P."/>
            <person name="Johnson J."/>
            <person name="Dandona N."/>
            <person name="Viswanathan L.D."/>
            <person name="Tay A."/>
            <person name="Venter J.C."/>
            <person name="Strausberg R.L."/>
            <person name="Brenner S."/>
        </authorList>
    </citation>
    <scope>NUCLEOTIDE SEQUENCE [LARGE SCALE GENOMIC DNA]</scope>
</reference>
<name>A0A4W3IRK5_CALMI</name>
<organism evidence="1 2">
    <name type="scientific">Callorhinchus milii</name>
    <name type="common">Ghost shark</name>
    <dbReference type="NCBI Taxonomy" id="7868"/>
    <lineage>
        <taxon>Eukaryota</taxon>
        <taxon>Metazoa</taxon>
        <taxon>Chordata</taxon>
        <taxon>Craniata</taxon>
        <taxon>Vertebrata</taxon>
        <taxon>Chondrichthyes</taxon>
        <taxon>Holocephali</taxon>
        <taxon>Chimaeriformes</taxon>
        <taxon>Callorhinchidae</taxon>
        <taxon>Callorhinchus</taxon>
    </lineage>
</organism>
<keyword evidence="2" id="KW-1185">Reference proteome</keyword>
<reference evidence="1" key="4">
    <citation type="submission" date="2025-08" db="UniProtKB">
        <authorList>
            <consortium name="Ensembl"/>
        </authorList>
    </citation>
    <scope>IDENTIFICATION</scope>
</reference>
<dbReference type="Ensembl" id="ENSCMIT00000032449.1">
    <property type="protein sequence ID" value="ENSCMIP00000031962.1"/>
    <property type="gene ID" value="ENSCMIG00000013677.1"/>
</dbReference>
<dbReference type="InParanoid" id="A0A4W3IRK5"/>
<dbReference type="AlphaFoldDB" id="A0A4W3IRK5"/>
<sequence length="129" mass="13260">AFHRVYCKMDWKHLRLRGCPPPTHRDLKLRNYVPEDVELKERQVPKARPVVAGLGGEAAGWGGGAAGGGWGALMRGVAGWGQGLQGGAVRLGGGTGGWGGITGLGKGLWVGERMGVGRGCCQAEGGSVG</sequence>
<reference evidence="2" key="2">
    <citation type="journal article" date="2007" name="PLoS Biol.">
        <title>Survey sequencing and comparative analysis of the elephant shark (Callorhinchus milii) genome.</title>
        <authorList>
            <person name="Venkatesh B."/>
            <person name="Kirkness E.F."/>
            <person name="Loh Y.H."/>
            <person name="Halpern A.L."/>
            <person name="Lee A.P."/>
            <person name="Johnson J."/>
            <person name="Dandona N."/>
            <person name="Viswanathan L.D."/>
            <person name="Tay A."/>
            <person name="Venter J.C."/>
            <person name="Strausberg R.L."/>
            <person name="Brenner S."/>
        </authorList>
    </citation>
    <scope>NUCLEOTIDE SEQUENCE [LARGE SCALE GENOMIC DNA]</scope>
</reference>
<protein>
    <submittedName>
        <fullName evidence="1">Uncharacterized protein</fullName>
    </submittedName>
</protein>
<dbReference type="Proteomes" id="UP000314986">
    <property type="component" value="Unassembled WGS sequence"/>
</dbReference>
<evidence type="ECO:0000313" key="2">
    <source>
        <dbReference type="Proteomes" id="UP000314986"/>
    </source>
</evidence>
<reference evidence="1" key="5">
    <citation type="submission" date="2025-09" db="UniProtKB">
        <authorList>
            <consortium name="Ensembl"/>
        </authorList>
    </citation>
    <scope>IDENTIFICATION</scope>
</reference>
<accession>A0A4W3IRK5</accession>
<reference evidence="2" key="3">
    <citation type="journal article" date="2014" name="Nature">
        <title>Elephant shark genome provides unique insights into gnathostome evolution.</title>
        <authorList>
            <consortium name="International Elephant Shark Genome Sequencing Consortium"/>
            <person name="Venkatesh B."/>
            <person name="Lee A.P."/>
            <person name="Ravi V."/>
            <person name="Maurya A.K."/>
            <person name="Lian M.M."/>
            <person name="Swann J.B."/>
            <person name="Ohta Y."/>
            <person name="Flajnik M.F."/>
            <person name="Sutoh Y."/>
            <person name="Kasahara M."/>
            <person name="Hoon S."/>
            <person name="Gangu V."/>
            <person name="Roy S.W."/>
            <person name="Irimia M."/>
            <person name="Korzh V."/>
            <person name="Kondrychyn I."/>
            <person name="Lim Z.W."/>
            <person name="Tay B.H."/>
            <person name="Tohari S."/>
            <person name="Kong K.W."/>
            <person name="Ho S."/>
            <person name="Lorente-Galdos B."/>
            <person name="Quilez J."/>
            <person name="Marques-Bonet T."/>
            <person name="Raney B.J."/>
            <person name="Ingham P.W."/>
            <person name="Tay A."/>
            <person name="Hillier L.W."/>
            <person name="Minx P."/>
            <person name="Boehm T."/>
            <person name="Wilson R.K."/>
            <person name="Brenner S."/>
            <person name="Warren W.C."/>
        </authorList>
    </citation>
    <scope>NUCLEOTIDE SEQUENCE [LARGE SCALE GENOMIC DNA]</scope>
</reference>
<evidence type="ECO:0000313" key="1">
    <source>
        <dbReference type="Ensembl" id="ENSCMIP00000031962.1"/>
    </source>
</evidence>